<organism evidence="2 3">
    <name type="scientific">Draconibacterium sediminis</name>
    <dbReference type="NCBI Taxonomy" id="1544798"/>
    <lineage>
        <taxon>Bacteria</taxon>
        <taxon>Pseudomonadati</taxon>
        <taxon>Bacteroidota</taxon>
        <taxon>Bacteroidia</taxon>
        <taxon>Marinilabiliales</taxon>
        <taxon>Prolixibacteraceae</taxon>
        <taxon>Draconibacterium</taxon>
    </lineage>
</organism>
<keyword evidence="1" id="KW-0732">Signal</keyword>
<dbReference type="EMBL" id="JRHC01000001">
    <property type="protein sequence ID" value="KJF45283.1"/>
    <property type="molecule type" value="Genomic_DNA"/>
</dbReference>
<proteinExistence type="predicted"/>
<keyword evidence="3" id="KW-1185">Reference proteome</keyword>
<dbReference type="NCBIfam" id="TIGR04056">
    <property type="entry name" value="OMP_RagA_SusC"/>
    <property type="match status" value="1"/>
</dbReference>
<dbReference type="PATRIC" id="fig|1544798.3.peg.1570"/>
<evidence type="ECO:0000313" key="2">
    <source>
        <dbReference type="EMBL" id="KJF45283.1"/>
    </source>
</evidence>
<evidence type="ECO:0008006" key="4">
    <source>
        <dbReference type="Google" id="ProtNLM"/>
    </source>
</evidence>
<reference evidence="2 3" key="1">
    <citation type="submission" date="2014-09" db="EMBL/GenBank/DDBJ databases">
        <title>Draft Genome Sequence of Draconibacterium sp. JN14CK-3.</title>
        <authorList>
            <person name="Dong C."/>
            <person name="Lai Q."/>
            <person name="Shao Z."/>
        </authorList>
    </citation>
    <scope>NUCLEOTIDE SEQUENCE [LARGE SCALE GENOMIC DNA]</scope>
    <source>
        <strain evidence="2 3">JN14CK-3</strain>
    </source>
</reference>
<dbReference type="Gene3D" id="2.60.40.1120">
    <property type="entry name" value="Carboxypeptidase-like, regulatory domain"/>
    <property type="match status" value="1"/>
</dbReference>
<sequence length="1011" mass="112834">MKVKMKKITLIISLLLFGFTLAFAQKNYTGTITDENGTAIAGALISGDEGSVQVLTDADGKYTIQIKGTKILVEVAGFDPMLVDANATEIMLTKPEILSGKINTVNVPFAKVEKRKTTGSINQVIISDEMEFDQRLSLQAALDGKVPGLKGAWNIWGRGDAIVVVDGIPREAENYNLNEVESITVLKDPVSRALYGAQADQGVIMVTTKRGKANKRVLSFRAETGVSMEKALPEFLGAADYMTAYNQALINDGSAAKYSAEDISMAGKNPFYPDEDFYSDTYLKGSKNFTNISAVASGGNEKTQYFVTMGWQHNSGWFELADDNENKLNLRGAVDFDITENVSMNLDGIAKIDFRNMPNVTDFWQRASSTVPNAYPALWNPSVITDDAERQEIMAKAKLINGMLLGGNNTYTQNIYGDFLKGGERKDMDRFMQFNTGLDWDLNKITPGLKASAYFTFDFMNRLTTAQNSKYAVYNPIENADGTVSAQVIGEDKSVGNFSTETSSATFHRRFGAYGTISYEKKTENSDLSVVGVAYRDQISFREQLQDFKNLTFGLSANYAFKGKYLADVAAVMVGSQKLSDDNNMAFTPALGIGWILSEEDFMSDNQTFDFLKLRANFGILKNDLWYTANDAWSGDGDYSDYFLYETAYQRGGNFFYNNRNNSNEEMNIATRASNIGWQKRTEFVLGADAAMFDKKLWLEASFFSSKLGDIVTEMEYTFPSLMGAVPFYSNYNAESNTGFDLGISYNTGGSDWDLTVGSNLVYSIPKITQIEEPMYDNLHSYLSKDGTATDAIWGLEANGLYSESDFTTMDYINQVFTLKDGMPVSSYGNVQPGDIKYVDQDGNGIIDNEDQMEIGNNSSRIQYSLYVKLKFKTFELYALGIGQTGNYNNRSNNYYRFYGDMKYPEFANQAYGPNNKDANASYPRLSSSKNNNNYRNSTYWLYENNWFKIPTLQIAYNIKSNNVNGVLKDAKVFVRAAELLTISKNKDLTEVNWNSAPQTRSFSIGFVTKF</sequence>
<protein>
    <recommendedName>
        <fullName evidence="4">TonB-dependent receptor plug domain-containing protein</fullName>
    </recommendedName>
</protein>
<dbReference type="Proteomes" id="UP000032544">
    <property type="component" value="Unassembled WGS sequence"/>
</dbReference>
<dbReference type="Gene3D" id="2.170.130.10">
    <property type="entry name" value="TonB-dependent receptor, plug domain"/>
    <property type="match status" value="1"/>
</dbReference>
<dbReference type="STRING" id="1544798.LH29_07835"/>
<dbReference type="InterPro" id="IPR037066">
    <property type="entry name" value="Plug_dom_sf"/>
</dbReference>
<dbReference type="SUPFAM" id="SSF56935">
    <property type="entry name" value="Porins"/>
    <property type="match status" value="1"/>
</dbReference>
<name>A0A0D8JHG8_9BACT</name>
<gene>
    <name evidence="2" type="ORF">LH29_07835</name>
</gene>
<evidence type="ECO:0000256" key="1">
    <source>
        <dbReference type="SAM" id="SignalP"/>
    </source>
</evidence>
<dbReference type="AlphaFoldDB" id="A0A0D8JHG8"/>
<feature type="chain" id="PRO_5002331373" description="TonB-dependent receptor plug domain-containing protein" evidence="1">
    <location>
        <begin position="25"/>
        <end position="1011"/>
    </location>
</feature>
<dbReference type="OrthoDB" id="9768177at2"/>
<dbReference type="SUPFAM" id="SSF49464">
    <property type="entry name" value="Carboxypeptidase regulatory domain-like"/>
    <property type="match status" value="1"/>
</dbReference>
<feature type="signal peptide" evidence="1">
    <location>
        <begin position="1"/>
        <end position="24"/>
    </location>
</feature>
<dbReference type="InterPro" id="IPR023996">
    <property type="entry name" value="TonB-dep_OMP_SusC/RagA"/>
</dbReference>
<accession>A0A0D8JHG8</accession>
<dbReference type="InterPro" id="IPR008969">
    <property type="entry name" value="CarboxyPept-like_regulatory"/>
</dbReference>
<evidence type="ECO:0000313" key="3">
    <source>
        <dbReference type="Proteomes" id="UP000032544"/>
    </source>
</evidence>
<comment type="caution">
    <text evidence="2">The sequence shown here is derived from an EMBL/GenBank/DDBJ whole genome shotgun (WGS) entry which is preliminary data.</text>
</comment>